<evidence type="ECO:0000313" key="7">
    <source>
        <dbReference type="Proteomes" id="UP000245533"/>
    </source>
</evidence>
<comment type="similarity">
    <text evidence="5">Belongs to the 4-toluene sulfonate uptake permease (TSUP) (TC 2.A.102) family.</text>
</comment>
<comment type="caution">
    <text evidence="6">The sequence shown here is derived from an EMBL/GenBank/DDBJ whole genome shotgun (WGS) entry which is preliminary data.</text>
</comment>
<keyword evidence="7" id="KW-1185">Reference proteome</keyword>
<accession>A0A316TT35</accession>
<dbReference type="PANTHER" id="PTHR31154:SF4">
    <property type="entry name" value="MEMBRANE TRANSPORTER PROTEIN"/>
    <property type="match status" value="1"/>
</dbReference>
<feature type="transmembrane region" description="Helical" evidence="5">
    <location>
        <begin position="276"/>
        <end position="296"/>
    </location>
</feature>
<dbReference type="EMBL" id="QGGB01000005">
    <property type="protein sequence ID" value="PWN06791.1"/>
    <property type="molecule type" value="Genomic_DNA"/>
</dbReference>
<keyword evidence="5" id="KW-1003">Cell membrane</keyword>
<keyword evidence="2 5" id="KW-0812">Transmembrane</keyword>
<feature type="transmembrane region" description="Helical" evidence="5">
    <location>
        <begin position="111"/>
        <end position="135"/>
    </location>
</feature>
<name>A0A316TT35_9BACT</name>
<dbReference type="OrthoDB" id="128686at2"/>
<keyword evidence="3 5" id="KW-1133">Transmembrane helix</keyword>
<dbReference type="Pfam" id="PF01925">
    <property type="entry name" value="TauE"/>
    <property type="match status" value="1"/>
</dbReference>
<evidence type="ECO:0000256" key="3">
    <source>
        <dbReference type="ARBA" id="ARBA00022989"/>
    </source>
</evidence>
<dbReference type="AlphaFoldDB" id="A0A316TT35"/>
<evidence type="ECO:0000256" key="5">
    <source>
        <dbReference type="RuleBase" id="RU363041"/>
    </source>
</evidence>
<dbReference type="InterPro" id="IPR002781">
    <property type="entry name" value="TM_pro_TauE-like"/>
</dbReference>
<feature type="transmembrane region" description="Helical" evidence="5">
    <location>
        <begin position="247"/>
        <end position="269"/>
    </location>
</feature>
<feature type="transmembrane region" description="Helical" evidence="5">
    <location>
        <begin position="12"/>
        <end position="31"/>
    </location>
</feature>
<evidence type="ECO:0000256" key="4">
    <source>
        <dbReference type="ARBA" id="ARBA00023136"/>
    </source>
</evidence>
<reference evidence="6 7" key="1">
    <citation type="submission" date="2018-05" db="EMBL/GenBank/DDBJ databases">
        <title>Rhodohalobacter halophilus gen. nov., sp. nov., a moderately halophilic member of the family Balneolaceae.</title>
        <authorList>
            <person name="Liu Z.-W."/>
        </authorList>
    </citation>
    <scope>NUCLEOTIDE SEQUENCE [LARGE SCALE GENOMIC DNA]</scope>
    <source>
        <strain evidence="6 7">8A47</strain>
    </source>
</reference>
<dbReference type="Proteomes" id="UP000245533">
    <property type="component" value="Unassembled WGS sequence"/>
</dbReference>
<comment type="subcellular location">
    <subcellularLocation>
        <location evidence="5">Cell membrane</location>
        <topology evidence="5">Multi-pass membrane protein</topology>
    </subcellularLocation>
    <subcellularLocation>
        <location evidence="1">Membrane</location>
        <topology evidence="1">Multi-pass membrane protein</topology>
    </subcellularLocation>
</comment>
<feature type="transmembrane region" description="Helical" evidence="5">
    <location>
        <begin position="302"/>
        <end position="320"/>
    </location>
</feature>
<organism evidence="6 7">
    <name type="scientific">Rhodohalobacter mucosus</name>
    <dbReference type="NCBI Taxonomy" id="2079485"/>
    <lineage>
        <taxon>Bacteria</taxon>
        <taxon>Pseudomonadati</taxon>
        <taxon>Balneolota</taxon>
        <taxon>Balneolia</taxon>
        <taxon>Balneolales</taxon>
        <taxon>Balneolaceae</taxon>
        <taxon>Rhodohalobacter</taxon>
    </lineage>
</organism>
<feature type="transmembrane region" description="Helical" evidence="5">
    <location>
        <begin position="142"/>
        <end position="160"/>
    </location>
</feature>
<gene>
    <name evidence="6" type="ORF">DDZ15_05825</name>
</gene>
<evidence type="ECO:0000256" key="1">
    <source>
        <dbReference type="ARBA" id="ARBA00004141"/>
    </source>
</evidence>
<evidence type="ECO:0000313" key="6">
    <source>
        <dbReference type="EMBL" id="PWN06791.1"/>
    </source>
</evidence>
<evidence type="ECO:0000256" key="2">
    <source>
        <dbReference type="ARBA" id="ARBA00022692"/>
    </source>
</evidence>
<proteinExistence type="inferred from homology"/>
<dbReference type="RefSeq" id="WP_109646063.1">
    <property type="nucleotide sequence ID" value="NZ_QGGB01000005.1"/>
</dbReference>
<feature type="transmembrane region" description="Helical" evidence="5">
    <location>
        <begin position="180"/>
        <end position="208"/>
    </location>
</feature>
<dbReference type="GO" id="GO:0005886">
    <property type="term" value="C:plasma membrane"/>
    <property type="evidence" value="ECO:0007669"/>
    <property type="project" value="UniProtKB-SubCell"/>
</dbReference>
<keyword evidence="4 5" id="KW-0472">Membrane</keyword>
<sequence>MLPANLRKKPLRIFLAGCLIVLASWAIYMSYMDSWGLFAENWFMTLVMIFGSLIAGASSEGGGAIAYPVMTLIFSIEPDVARNFSFAIQSFGMTSAAIWILLSGIRVEKTYLLLAGLGGLAGIVSGSWLVAPFVVPSYAKMMFVSFWLSFGLALWAVNFSKTRKKTDRLPALTRNQKLELVLVGVAGGVFSSIFGNGLDICTFSYVVLKYGLSEKVATPTSVILMASNAVAGYFIQGAVLQNMQPEAIGYLLVCIPVVIFGAPVGAYTINRFGRRSIAFVLISIIVLQFFTAIYVIRPDLTLSLFSAGVFVFGVIFFFLLTRNNRGIHNK</sequence>
<protein>
    <recommendedName>
        <fullName evidence="5">Probable membrane transporter protein</fullName>
    </recommendedName>
</protein>
<dbReference type="PANTHER" id="PTHR31154">
    <property type="entry name" value="MEMBRANE TRANSPORTER PROTEIN"/>
    <property type="match status" value="1"/>
</dbReference>
<feature type="transmembrane region" description="Helical" evidence="5">
    <location>
        <begin position="43"/>
        <end position="74"/>
    </location>
</feature>